<gene>
    <name evidence="3" type="primary">LOC109488222</name>
</gene>
<feature type="compositionally biased region" description="Polar residues" evidence="1">
    <location>
        <begin position="236"/>
        <end position="246"/>
    </location>
</feature>
<accession>A0A6P5APB4</accession>
<dbReference type="AlphaFoldDB" id="A0A6P5APB4"/>
<sequence>MPPDPSRFAAAPSALDRFLQEIESLKQEKQLHTERQWWKLQLHSLETALEDQSSPGTAGQLGWTDFRMWSQSAESQTDLGPDVSPGGPLQPTAAGLQQQLAHLRFLEIESLKQEKQSVSGGNSSCTAWRQHWRTGAAWEQQDSSAGQVDELRKQVAALSKQMKSSKQIMEICISIKLTHELQTQDDETHSQSAESQTDLGPDVSPGGPLQPTAAGLQQQLAGLSLTSSSISSTLNATPTLTAQNTAGREEDEFDMFTQTRGKSMEESRRGGSTYEDISHSGDLKSRGLAGAVNTKSKPNQHDMKRDRKETRKETRKRVKACKKRRRLHKIKWMIESGYLLKTHEIDLSNALWQSTTVIKHVDLSRTSTACGRPS</sequence>
<dbReference type="Proteomes" id="UP000515135">
    <property type="component" value="Unplaced"/>
</dbReference>
<evidence type="ECO:0000313" key="2">
    <source>
        <dbReference type="Proteomes" id="UP000515135"/>
    </source>
</evidence>
<feature type="compositionally biased region" description="Basic and acidic residues" evidence="1">
    <location>
        <begin position="276"/>
        <end position="285"/>
    </location>
</feature>
<dbReference type="KEGG" id="bbel:109488222"/>
<name>A0A6P5APB4_BRABE</name>
<dbReference type="RefSeq" id="XP_019647984.1">
    <property type="nucleotide sequence ID" value="XM_019792425.1"/>
</dbReference>
<feature type="compositionally biased region" description="Basic and acidic residues" evidence="1">
    <location>
        <begin position="299"/>
        <end position="312"/>
    </location>
</feature>
<reference evidence="3" key="1">
    <citation type="submission" date="2025-08" db="UniProtKB">
        <authorList>
            <consortium name="RefSeq"/>
        </authorList>
    </citation>
    <scope>IDENTIFICATION</scope>
    <source>
        <tissue evidence="3">Gonad</tissue>
    </source>
</reference>
<organism evidence="2 3">
    <name type="scientific">Branchiostoma belcheri</name>
    <name type="common">Amphioxus</name>
    <dbReference type="NCBI Taxonomy" id="7741"/>
    <lineage>
        <taxon>Eukaryota</taxon>
        <taxon>Metazoa</taxon>
        <taxon>Chordata</taxon>
        <taxon>Cephalochordata</taxon>
        <taxon>Leptocardii</taxon>
        <taxon>Amphioxiformes</taxon>
        <taxon>Branchiostomatidae</taxon>
        <taxon>Branchiostoma</taxon>
    </lineage>
</organism>
<evidence type="ECO:0000313" key="3">
    <source>
        <dbReference type="RefSeq" id="XP_019647984.1"/>
    </source>
</evidence>
<proteinExistence type="predicted"/>
<protein>
    <submittedName>
        <fullName evidence="3">Uncharacterized protein LOC109488222</fullName>
    </submittedName>
</protein>
<feature type="region of interest" description="Disordered" evidence="1">
    <location>
        <begin position="236"/>
        <end position="320"/>
    </location>
</feature>
<dbReference type="OrthoDB" id="10549256at2759"/>
<evidence type="ECO:0000256" key="1">
    <source>
        <dbReference type="SAM" id="MobiDB-lite"/>
    </source>
</evidence>
<feature type="region of interest" description="Disordered" evidence="1">
    <location>
        <begin position="72"/>
        <end position="92"/>
    </location>
</feature>
<feature type="region of interest" description="Disordered" evidence="1">
    <location>
        <begin position="183"/>
        <end position="213"/>
    </location>
</feature>
<keyword evidence="2" id="KW-1185">Reference proteome</keyword>
<dbReference type="GeneID" id="109488222"/>